<feature type="chain" id="PRO_5002697591" description="YtkA-like domain-containing protein" evidence="2">
    <location>
        <begin position="19"/>
        <end position="175"/>
    </location>
</feature>
<evidence type="ECO:0000256" key="2">
    <source>
        <dbReference type="SAM" id="SignalP"/>
    </source>
</evidence>
<dbReference type="OrthoDB" id="330101at2"/>
<reference evidence="4 5" key="1">
    <citation type="submission" date="2007-06" db="EMBL/GenBank/DDBJ databases">
        <authorList>
            <person name="Shimkets L."/>
            <person name="Ferriera S."/>
            <person name="Johnson J."/>
            <person name="Kravitz S."/>
            <person name="Beeson K."/>
            <person name="Sutton G."/>
            <person name="Rogers Y.-H."/>
            <person name="Friedman R."/>
            <person name="Frazier M."/>
            <person name="Venter J.C."/>
        </authorList>
    </citation>
    <scope>NUCLEOTIDE SEQUENCE [LARGE SCALE GENOMIC DNA]</scope>
    <source>
        <strain evidence="4 5">SIR-1</strain>
    </source>
</reference>
<keyword evidence="2" id="KW-0732">Signal</keyword>
<dbReference type="RefSeq" id="WP_006973721.1">
    <property type="nucleotide sequence ID" value="NZ_ABCS01000051.1"/>
</dbReference>
<dbReference type="InterPro" id="IPR032693">
    <property type="entry name" value="YtkA-like_dom"/>
</dbReference>
<feature type="region of interest" description="Disordered" evidence="1">
    <location>
        <begin position="30"/>
        <end position="63"/>
    </location>
</feature>
<dbReference type="STRING" id="391625.PPSIR1_30831"/>
<feature type="compositionally biased region" description="Acidic residues" evidence="1">
    <location>
        <begin position="52"/>
        <end position="63"/>
    </location>
</feature>
<organism evidence="4 5">
    <name type="scientific">Plesiocystis pacifica SIR-1</name>
    <dbReference type="NCBI Taxonomy" id="391625"/>
    <lineage>
        <taxon>Bacteria</taxon>
        <taxon>Pseudomonadati</taxon>
        <taxon>Myxococcota</taxon>
        <taxon>Polyangia</taxon>
        <taxon>Nannocystales</taxon>
        <taxon>Nannocystaceae</taxon>
        <taxon>Plesiocystis</taxon>
    </lineage>
</organism>
<evidence type="ECO:0000256" key="1">
    <source>
        <dbReference type="SAM" id="MobiDB-lite"/>
    </source>
</evidence>
<comment type="caution">
    <text evidence="4">The sequence shown here is derived from an EMBL/GenBank/DDBJ whole genome shotgun (WGS) entry which is preliminary data.</text>
</comment>
<name>A6GAH9_9BACT</name>
<dbReference type="EMBL" id="ABCS01000051">
    <property type="protein sequence ID" value="EDM77167.1"/>
    <property type="molecule type" value="Genomic_DNA"/>
</dbReference>
<evidence type="ECO:0000259" key="3">
    <source>
        <dbReference type="Pfam" id="PF13115"/>
    </source>
</evidence>
<sequence length="175" mass="18591">MRFTSLRLFELAIPLAIAALVPLSACDGDSGDDEAADDHADHSDHADHGETEAEGCESEDRDDEFAVGLSKSGDVVSATFVSSDPAPPHKGDNTWVLDFTDLGGQPMAGLTMTAVPMMPDHGHGTPVNAVVTETETPGRYEVTPVNLFMTGLWEVTFEITTDGGTDSLMFAFCVE</sequence>
<accession>A6GAH9</accession>
<evidence type="ECO:0000313" key="4">
    <source>
        <dbReference type="EMBL" id="EDM77167.1"/>
    </source>
</evidence>
<protein>
    <recommendedName>
        <fullName evidence="3">YtkA-like domain-containing protein</fullName>
    </recommendedName>
</protein>
<dbReference type="AlphaFoldDB" id="A6GAH9"/>
<proteinExistence type="predicted"/>
<feature type="domain" description="YtkA-like" evidence="3">
    <location>
        <begin position="75"/>
        <end position="156"/>
    </location>
</feature>
<keyword evidence="5" id="KW-1185">Reference proteome</keyword>
<feature type="compositionally biased region" description="Basic and acidic residues" evidence="1">
    <location>
        <begin position="37"/>
        <end position="51"/>
    </location>
</feature>
<feature type="signal peptide" evidence="2">
    <location>
        <begin position="1"/>
        <end position="18"/>
    </location>
</feature>
<dbReference type="Proteomes" id="UP000005801">
    <property type="component" value="Unassembled WGS sequence"/>
</dbReference>
<dbReference type="Pfam" id="PF13115">
    <property type="entry name" value="YtkA"/>
    <property type="match status" value="1"/>
</dbReference>
<evidence type="ECO:0000313" key="5">
    <source>
        <dbReference type="Proteomes" id="UP000005801"/>
    </source>
</evidence>
<gene>
    <name evidence="4" type="ORF">PPSIR1_30831</name>
</gene>